<evidence type="ECO:0000256" key="4">
    <source>
        <dbReference type="ARBA" id="ARBA00022741"/>
    </source>
</evidence>
<keyword evidence="11" id="KW-1185">Reference proteome</keyword>
<dbReference type="GO" id="GO:0004709">
    <property type="term" value="F:MAP kinase kinase kinase activity"/>
    <property type="evidence" value="ECO:0007669"/>
    <property type="project" value="UniProtKB-EC"/>
</dbReference>
<dbReference type="PANTHER" id="PTHR44899">
    <property type="entry name" value="CAMK FAMILY PROTEIN KINASE"/>
    <property type="match status" value="1"/>
</dbReference>
<dbReference type="Gene3D" id="1.10.510.10">
    <property type="entry name" value="Transferase(Phosphotransferase) domain 1"/>
    <property type="match status" value="1"/>
</dbReference>
<evidence type="ECO:0000313" key="11">
    <source>
        <dbReference type="Proteomes" id="UP001281761"/>
    </source>
</evidence>
<dbReference type="PROSITE" id="PS00108">
    <property type="entry name" value="PROTEIN_KINASE_ST"/>
    <property type="match status" value="1"/>
</dbReference>
<gene>
    <name evidence="10" type="ORF">BLNAU_9216</name>
</gene>
<evidence type="ECO:0000256" key="7">
    <source>
        <dbReference type="ARBA" id="ARBA00047899"/>
    </source>
</evidence>
<dbReference type="EC" id="2.7.11.1" evidence="1"/>
<reference evidence="10 11" key="1">
    <citation type="journal article" date="2022" name="bioRxiv">
        <title>Genomics of Preaxostyla Flagellates Illuminates Evolutionary Transitions and the Path Towards Mitochondrial Loss.</title>
        <authorList>
            <person name="Novak L.V.F."/>
            <person name="Treitli S.C."/>
            <person name="Pyrih J."/>
            <person name="Halakuc P."/>
            <person name="Pipaliya S.V."/>
            <person name="Vacek V."/>
            <person name="Brzon O."/>
            <person name="Soukal P."/>
            <person name="Eme L."/>
            <person name="Dacks J.B."/>
            <person name="Karnkowska A."/>
            <person name="Elias M."/>
            <person name="Hampl V."/>
        </authorList>
    </citation>
    <scope>NUCLEOTIDE SEQUENCE [LARGE SCALE GENOMIC DNA]</scope>
    <source>
        <strain evidence="10">NAU3</strain>
        <tissue evidence="10">Gut</tissue>
    </source>
</reference>
<organism evidence="10 11">
    <name type="scientific">Blattamonas nauphoetae</name>
    <dbReference type="NCBI Taxonomy" id="2049346"/>
    <lineage>
        <taxon>Eukaryota</taxon>
        <taxon>Metamonada</taxon>
        <taxon>Preaxostyla</taxon>
        <taxon>Oxymonadida</taxon>
        <taxon>Blattamonas</taxon>
    </lineage>
</organism>
<evidence type="ECO:0000313" key="10">
    <source>
        <dbReference type="EMBL" id="KAK2955865.1"/>
    </source>
</evidence>
<feature type="domain" description="Protein kinase" evidence="9">
    <location>
        <begin position="1"/>
        <end position="262"/>
    </location>
</feature>
<dbReference type="SMART" id="SM00220">
    <property type="entry name" value="S_TKc"/>
    <property type="match status" value="1"/>
</dbReference>
<dbReference type="PANTHER" id="PTHR44899:SF3">
    <property type="entry name" value="SERINE_THREONINE-PROTEIN KINASE NEK1"/>
    <property type="match status" value="1"/>
</dbReference>
<dbReference type="InterPro" id="IPR000719">
    <property type="entry name" value="Prot_kinase_dom"/>
</dbReference>
<comment type="catalytic activity">
    <reaction evidence="8">
        <text>L-seryl-[protein] + ATP = O-phospho-L-seryl-[protein] + ADP + H(+)</text>
        <dbReference type="Rhea" id="RHEA:17989"/>
        <dbReference type="Rhea" id="RHEA-COMP:9863"/>
        <dbReference type="Rhea" id="RHEA-COMP:11604"/>
        <dbReference type="ChEBI" id="CHEBI:15378"/>
        <dbReference type="ChEBI" id="CHEBI:29999"/>
        <dbReference type="ChEBI" id="CHEBI:30616"/>
        <dbReference type="ChEBI" id="CHEBI:83421"/>
        <dbReference type="ChEBI" id="CHEBI:456216"/>
        <dbReference type="EC" id="2.7.11.1"/>
    </reaction>
</comment>
<keyword evidence="3 10" id="KW-0808">Transferase</keyword>
<evidence type="ECO:0000256" key="5">
    <source>
        <dbReference type="ARBA" id="ARBA00022777"/>
    </source>
</evidence>
<evidence type="ECO:0000256" key="8">
    <source>
        <dbReference type="ARBA" id="ARBA00048679"/>
    </source>
</evidence>
<keyword evidence="4" id="KW-0547">Nucleotide-binding</keyword>
<dbReference type="InterPro" id="IPR051131">
    <property type="entry name" value="NEK_Ser/Thr_kinase_NIMA"/>
</dbReference>
<accession>A0ABQ9XWN4</accession>
<dbReference type="Proteomes" id="UP001281761">
    <property type="component" value="Unassembled WGS sequence"/>
</dbReference>
<name>A0ABQ9XWN4_9EUKA</name>
<dbReference type="InterPro" id="IPR011009">
    <property type="entry name" value="Kinase-like_dom_sf"/>
</dbReference>
<comment type="caution">
    <text evidence="10">The sequence shown here is derived from an EMBL/GenBank/DDBJ whole genome shotgun (WGS) entry which is preliminary data.</text>
</comment>
<proteinExistence type="predicted"/>
<evidence type="ECO:0000259" key="9">
    <source>
        <dbReference type="PROSITE" id="PS50011"/>
    </source>
</evidence>
<dbReference type="InterPro" id="IPR008271">
    <property type="entry name" value="Ser/Thr_kinase_AS"/>
</dbReference>
<dbReference type="SUPFAM" id="SSF56112">
    <property type="entry name" value="Protein kinase-like (PK-like)"/>
    <property type="match status" value="1"/>
</dbReference>
<dbReference type="PROSITE" id="PS50011">
    <property type="entry name" value="PROTEIN_KINASE_DOM"/>
    <property type="match status" value="1"/>
</dbReference>
<evidence type="ECO:0000256" key="2">
    <source>
        <dbReference type="ARBA" id="ARBA00022527"/>
    </source>
</evidence>
<sequence length="441" mass="49507">MGPKQSKVRSYLFDSEPFYVNKKGTAVSTVLNTKTKERVCCKREELSHGELTELDKASLAILTKLSFKHIVTVKEWFVENSNLFIITEYCSHGDLKMFIKTEKETPVKTLETELMRIMMEIVSALNYMHKHDYLHRDVKPENIFLTNTNSVRLGDFGETRIVKGILSNVSTYTGTLAYSSAEVLDNGPLTKKADVFSLGVVFWELLCLQHPFPDIKDVYNGVPLTPFPANRNQELKELFLTMLDSTPTNRPSMDEIMSHQLFFNESLKSAEKIISLLQNDLDILGVFFFKRFGGTTGPVWIDGPRVHNLGEESSGFVLCPSLPPNVHFSVKINGDSPVFECGIIEWETFIQHHTGSFIASINQSGQVKQTEEEDSKIGLSVTNSEINLDIGIQKVGSVSNLSFVADETFTLELPSDSRFAFAFTIAGKNTTFSFTSISSHH</sequence>
<keyword evidence="5 10" id="KW-0418">Kinase</keyword>
<evidence type="ECO:0000256" key="3">
    <source>
        <dbReference type="ARBA" id="ARBA00022679"/>
    </source>
</evidence>
<keyword evidence="2" id="KW-0723">Serine/threonine-protein kinase</keyword>
<protein>
    <recommendedName>
        <fullName evidence="1">non-specific serine/threonine protein kinase</fullName>
        <ecNumber evidence="1">2.7.11.1</ecNumber>
    </recommendedName>
</protein>
<evidence type="ECO:0000256" key="1">
    <source>
        <dbReference type="ARBA" id="ARBA00012513"/>
    </source>
</evidence>
<evidence type="ECO:0000256" key="6">
    <source>
        <dbReference type="ARBA" id="ARBA00022840"/>
    </source>
</evidence>
<keyword evidence="6" id="KW-0067">ATP-binding</keyword>
<dbReference type="Pfam" id="PF00069">
    <property type="entry name" value="Pkinase"/>
    <property type="match status" value="1"/>
</dbReference>
<dbReference type="EMBL" id="JARBJD010000062">
    <property type="protein sequence ID" value="KAK2955865.1"/>
    <property type="molecule type" value="Genomic_DNA"/>
</dbReference>
<comment type="catalytic activity">
    <reaction evidence="7">
        <text>L-threonyl-[protein] + ATP = O-phospho-L-threonyl-[protein] + ADP + H(+)</text>
        <dbReference type="Rhea" id="RHEA:46608"/>
        <dbReference type="Rhea" id="RHEA-COMP:11060"/>
        <dbReference type="Rhea" id="RHEA-COMP:11605"/>
        <dbReference type="ChEBI" id="CHEBI:15378"/>
        <dbReference type="ChEBI" id="CHEBI:30013"/>
        <dbReference type="ChEBI" id="CHEBI:30616"/>
        <dbReference type="ChEBI" id="CHEBI:61977"/>
        <dbReference type="ChEBI" id="CHEBI:456216"/>
        <dbReference type="EC" id="2.7.11.1"/>
    </reaction>
</comment>